<accession>A0ABQ8FPG0</accession>
<sequence length="166" mass="19458">MAKVSYTIEVTLARRKTDQLHSERIEKERCVHIHPCGEDQLPLLIEANGPHYRLIEEKTIRQCLFNEIGQLRMETYQPCYIHVGSRNVKDVPRHRFMTVTLRFKPSKAQFQLPRLEKLNIKLNATTFYGAKPLKHVPAVQPFPNDLSQRRFSKRLFLAAHSLQNIQ</sequence>
<protein>
    <submittedName>
        <fullName evidence="1">Uncharacterized protein</fullName>
    </submittedName>
</protein>
<proteinExistence type="predicted"/>
<dbReference type="Proteomes" id="UP000774617">
    <property type="component" value="Unassembled WGS sequence"/>
</dbReference>
<keyword evidence="2" id="KW-1185">Reference proteome</keyword>
<gene>
    <name evidence="1" type="ORF">B0J12DRAFT_753965</name>
</gene>
<evidence type="ECO:0000313" key="1">
    <source>
        <dbReference type="EMBL" id="KAH7002697.1"/>
    </source>
</evidence>
<reference evidence="1 2" key="1">
    <citation type="journal article" date="2021" name="Nat. Commun.">
        <title>Genetic determinants of endophytism in the Arabidopsis root mycobiome.</title>
        <authorList>
            <person name="Mesny F."/>
            <person name="Miyauchi S."/>
            <person name="Thiergart T."/>
            <person name="Pickel B."/>
            <person name="Atanasova L."/>
            <person name="Karlsson M."/>
            <person name="Huettel B."/>
            <person name="Barry K.W."/>
            <person name="Haridas S."/>
            <person name="Chen C."/>
            <person name="Bauer D."/>
            <person name="Andreopoulos W."/>
            <person name="Pangilinan J."/>
            <person name="LaButti K."/>
            <person name="Riley R."/>
            <person name="Lipzen A."/>
            <person name="Clum A."/>
            <person name="Drula E."/>
            <person name="Henrissat B."/>
            <person name="Kohler A."/>
            <person name="Grigoriev I.V."/>
            <person name="Martin F.M."/>
            <person name="Hacquard S."/>
        </authorList>
    </citation>
    <scope>NUCLEOTIDE SEQUENCE [LARGE SCALE GENOMIC DNA]</scope>
    <source>
        <strain evidence="1 2">MPI-SDFR-AT-0080</strain>
    </source>
</reference>
<evidence type="ECO:0000313" key="2">
    <source>
        <dbReference type="Proteomes" id="UP000774617"/>
    </source>
</evidence>
<name>A0ABQ8FPG0_9PEZI</name>
<dbReference type="EMBL" id="JAGTJR010000135">
    <property type="protein sequence ID" value="KAH7002697.1"/>
    <property type="molecule type" value="Genomic_DNA"/>
</dbReference>
<comment type="caution">
    <text evidence="1">The sequence shown here is derived from an EMBL/GenBank/DDBJ whole genome shotgun (WGS) entry which is preliminary data.</text>
</comment>
<organism evidence="1 2">
    <name type="scientific">Macrophomina phaseolina</name>
    <dbReference type="NCBI Taxonomy" id="35725"/>
    <lineage>
        <taxon>Eukaryota</taxon>
        <taxon>Fungi</taxon>
        <taxon>Dikarya</taxon>
        <taxon>Ascomycota</taxon>
        <taxon>Pezizomycotina</taxon>
        <taxon>Dothideomycetes</taxon>
        <taxon>Dothideomycetes incertae sedis</taxon>
        <taxon>Botryosphaeriales</taxon>
        <taxon>Botryosphaeriaceae</taxon>
        <taxon>Macrophomina</taxon>
    </lineage>
</organism>